<dbReference type="SUPFAM" id="SSF51182">
    <property type="entry name" value="RmlC-like cupins"/>
    <property type="match status" value="1"/>
</dbReference>
<reference evidence="2 3" key="1">
    <citation type="submission" date="2018-04" db="EMBL/GenBank/DDBJ databases">
        <title>Pararhodobacter oceanense sp. nov., isolated from marine intertidal sediment.</title>
        <authorList>
            <person name="Wang X.-L."/>
            <person name="Du Z.-J."/>
        </authorList>
    </citation>
    <scope>NUCLEOTIDE SEQUENCE [LARGE SCALE GENOMIC DNA]</scope>
    <source>
        <strain evidence="2 3">AM505</strain>
    </source>
</reference>
<gene>
    <name evidence="2" type="ORF">DDE20_10915</name>
</gene>
<accession>A0A2T8HTN7</accession>
<dbReference type="RefSeq" id="WP_116558529.1">
    <property type="nucleotide sequence ID" value="NZ_QDKM01000004.1"/>
</dbReference>
<dbReference type="Pfam" id="PF07883">
    <property type="entry name" value="Cupin_2"/>
    <property type="match status" value="1"/>
</dbReference>
<protein>
    <submittedName>
        <fullName evidence="2">Cupin domain-containing protein</fullName>
    </submittedName>
</protein>
<dbReference type="CDD" id="cd02231">
    <property type="entry name" value="cupin_BLL6423-like"/>
    <property type="match status" value="1"/>
</dbReference>
<keyword evidence="3" id="KW-1185">Reference proteome</keyword>
<dbReference type="InterPro" id="IPR011051">
    <property type="entry name" value="RmlC_Cupin_sf"/>
</dbReference>
<name>A0A2T8HTN7_9RHOB</name>
<feature type="domain" description="Cupin type-2" evidence="1">
    <location>
        <begin position="120"/>
        <end position="174"/>
    </location>
</feature>
<dbReference type="PANTHER" id="PTHR36156">
    <property type="entry name" value="SLR2101 PROTEIN"/>
    <property type="match status" value="1"/>
</dbReference>
<evidence type="ECO:0000313" key="3">
    <source>
        <dbReference type="Proteomes" id="UP000245911"/>
    </source>
</evidence>
<comment type="caution">
    <text evidence="2">The sequence shown here is derived from an EMBL/GenBank/DDBJ whole genome shotgun (WGS) entry which is preliminary data.</text>
</comment>
<organism evidence="2 3">
    <name type="scientific">Pararhodobacter oceanensis</name>
    <dbReference type="NCBI Taxonomy" id="2172121"/>
    <lineage>
        <taxon>Bacteria</taxon>
        <taxon>Pseudomonadati</taxon>
        <taxon>Pseudomonadota</taxon>
        <taxon>Alphaproteobacteria</taxon>
        <taxon>Rhodobacterales</taxon>
        <taxon>Paracoccaceae</taxon>
        <taxon>Pararhodobacter</taxon>
    </lineage>
</organism>
<dbReference type="InterPro" id="IPR013096">
    <property type="entry name" value="Cupin_2"/>
</dbReference>
<dbReference type="Gene3D" id="2.60.120.10">
    <property type="entry name" value="Jelly Rolls"/>
    <property type="match status" value="1"/>
</dbReference>
<evidence type="ECO:0000313" key="2">
    <source>
        <dbReference type="EMBL" id="PVH28692.1"/>
    </source>
</evidence>
<sequence>MTKRLSPLRRVVTGHNEQGQSIIIEDGAPPRVARVQARPGYAMANVWRTAACPSNVHDADSILEHKGVLPPKQGTVIRVIDIPPEPKDPEELEKVLHATFRELYPDADHTKDKAVHQGMHKTATVDYAIVLAGSITAIMDEDETVLNAGDILIQRGTNHAWSNRSEGMCRIAFVLVDGQFE</sequence>
<dbReference type="Proteomes" id="UP000245911">
    <property type="component" value="Unassembled WGS sequence"/>
</dbReference>
<evidence type="ECO:0000259" key="1">
    <source>
        <dbReference type="Pfam" id="PF07883"/>
    </source>
</evidence>
<dbReference type="PANTHER" id="PTHR36156:SF2">
    <property type="entry name" value="CUPIN TYPE-2 DOMAIN-CONTAINING PROTEIN"/>
    <property type="match status" value="1"/>
</dbReference>
<dbReference type="AlphaFoldDB" id="A0A2T8HTN7"/>
<dbReference type="Gene3D" id="2.20.70.150">
    <property type="match status" value="1"/>
</dbReference>
<dbReference type="InterPro" id="IPR047142">
    <property type="entry name" value="OryJ/VirC-like"/>
</dbReference>
<proteinExistence type="predicted"/>
<dbReference type="EMBL" id="QDKM01000004">
    <property type="protein sequence ID" value="PVH28692.1"/>
    <property type="molecule type" value="Genomic_DNA"/>
</dbReference>
<dbReference type="OrthoDB" id="713485at2"/>
<dbReference type="InterPro" id="IPR014710">
    <property type="entry name" value="RmlC-like_jellyroll"/>
</dbReference>